<evidence type="ECO:0000256" key="8">
    <source>
        <dbReference type="ARBA" id="ARBA00072363"/>
    </source>
</evidence>
<feature type="region of interest" description="Disordered" evidence="9">
    <location>
        <begin position="1"/>
        <end position="33"/>
    </location>
</feature>
<dbReference type="InterPro" id="IPR006098">
    <property type="entry name" value="MMCoA_mutase_a_cat"/>
</dbReference>
<keyword evidence="5" id="KW-0479">Metal-binding</keyword>
<dbReference type="AlphaFoldDB" id="A0A2K9LHI5"/>
<evidence type="ECO:0000256" key="2">
    <source>
        <dbReference type="ARBA" id="ARBA00008465"/>
    </source>
</evidence>
<evidence type="ECO:0000313" key="12">
    <source>
        <dbReference type="Proteomes" id="UP000235116"/>
    </source>
</evidence>
<dbReference type="PROSITE" id="PS00544">
    <property type="entry name" value="METMALONYL_COA_MUTASE"/>
    <property type="match status" value="1"/>
</dbReference>
<dbReference type="Gene3D" id="3.40.50.280">
    <property type="entry name" value="Cobalamin-binding domain"/>
    <property type="match status" value="1"/>
</dbReference>
<comment type="similarity">
    <text evidence="2">Belongs to the methylmalonyl-CoA mutase family.</text>
</comment>
<dbReference type="GO" id="GO:0019678">
    <property type="term" value="P:propionate metabolic process, methylmalonyl pathway"/>
    <property type="evidence" value="ECO:0007669"/>
    <property type="project" value="TreeGrafter"/>
</dbReference>
<dbReference type="PROSITE" id="PS51332">
    <property type="entry name" value="B12_BINDING"/>
    <property type="match status" value="1"/>
</dbReference>
<dbReference type="InterPro" id="IPR058549">
    <property type="entry name" value="MeMalonylCoA_mutase_a/b_site"/>
</dbReference>
<dbReference type="PANTHER" id="PTHR48101:SF4">
    <property type="entry name" value="METHYLMALONYL-COA MUTASE, MITOCHONDRIAL"/>
    <property type="match status" value="1"/>
</dbReference>
<keyword evidence="7" id="KW-0170">Cobalt</keyword>
<organism evidence="11 12">
    <name type="scientific">Ketobacter alkanivorans</name>
    <dbReference type="NCBI Taxonomy" id="1917421"/>
    <lineage>
        <taxon>Bacteria</taxon>
        <taxon>Pseudomonadati</taxon>
        <taxon>Pseudomonadota</taxon>
        <taxon>Gammaproteobacteria</taxon>
        <taxon>Pseudomonadales</taxon>
        <taxon>Ketobacteraceae</taxon>
        <taxon>Ketobacter</taxon>
    </lineage>
</organism>
<dbReference type="EMBL" id="CP022684">
    <property type="protein sequence ID" value="AUM10965.1"/>
    <property type="molecule type" value="Genomic_DNA"/>
</dbReference>
<evidence type="ECO:0000256" key="4">
    <source>
        <dbReference type="ARBA" id="ARBA00022628"/>
    </source>
</evidence>
<dbReference type="GO" id="GO:0004494">
    <property type="term" value="F:methylmalonyl-CoA mutase activity"/>
    <property type="evidence" value="ECO:0007669"/>
    <property type="project" value="UniProtKB-EC"/>
</dbReference>
<dbReference type="FunFam" id="3.20.20.240:FF:000001">
    <property type="entry name" value="Probable methylmalonyl-coa mutase"/>
    <property type="match status" value="1"/>
</dbReference>
<dbReference type="NCBIfam" id="TIGR00641">
    <property type="entry name" value="acid_CoA_mut_N"/>
    <property type="match status" value="1"/>
</dbReference>
<dbReference type="GO" id="GO:0046872">
    <property type="term" value="F:metal ion binding"/>
    <property type="evidence" value="ECO:0007669"/>
    <property type="project" value="UniProtKB-KW"/>
</dbReference>
<dbReference type="InterPro" id="IPR006099">
    <property type="entry name" value="MeMalonylCoA_mutase_a/b_cat"/>
</dbReference>
<dbReference type="InterPro" id="IPR036724">
    <property type="entry name" value="Cobalamin-bd_sf"/>
</dbReference>
<evidence type="ECO:0000259" key="10">
    <source>
        <dbReference type="PROSITE" id="PS51332"/>
    </source>
</evidence>
<dbReference type="SUPFAM" id="SSF52242">
    <property type="entry name" value="Cobalamin (vitamin B12)-binding domain"/>
    <property type="match status" value="1"/>
</dbReference>
<proteinExistence type="inferred from homology"/>
<evidence type="ECO:0000256" key="7">
    <source>
        <dbReference type="ARBA" id="ARBA00023285"/>
    </source>
</evidence>
<dbReference type="GO" id="GO:0005737">
    <property type="term" value="C:cytoplasm"/>
    <property type="evidence" value="ECO:0007669"/>
    <property type="project" value="TreeGrafter"/>
</dbReference>
<protein>
    <recommendedName>
        <fullName evidence="8">Methylmalonyl-CoA mutase</fullName>
        <ecNumber evidence="3">5.4.99.2</ecNumber>
    </recommendedName>
</protein>
<dbReference type="Gene3D" id="3.20.20.240">
    <property type="entry name" value="Methylmalonyl-CoA mutase"/>
    <property type="match status" value="1"/>
</dbReference>
<keyword evidence="6" id="KW-0413">Isomerase</keyword>
<dbReference type="SUPFAM" id="SSF51703">
    <property type="entry name" value="Cobalamin (vitamin B12)-dependent enzymes"/>
    <property type="match status" value="1"/>
</dbReference>
<keyword evidence="4" id="KW-0846">Cobalamin</keyword>
<dbReference type="InterPro" id="IPR006158">
    <property type="entry name" value="Cobalamin-bd"/>
</dbReference>
<dbReference type="Pfam" id="PF02310">
    <property type="entry name" value="B12-binding"/>
    <property type="match status" value="1"/>
</dbReference>
<reference evidence="12" key="1">
    <citation type="submission" date="2017-08" db="EMBL/GenBank/DDBJ databases">
        <title>Direct submision.</title>
        <authorList>
            <person name="Kim S.-J."/>
            <person name="Rhee S.-K."/>
        </authorList>
    </citation>
    <scope>NUCLEOTIDE SEQUENCE [LARGE SCALE GENOMIC DNA]</scope>
    <source>
        <strain evidence="12">GI5</strain>
    </source>
</reference>
<dbReference type="CDD" id="cd02071">
    <property type="entry name" value="MM_CoA_mut_B12_BD"/>
    <property type="match status" value="1"/>
</dbReference>
<evidence type="ECO:0000256" key="5">
    <source>
        <dbReference type="ARBA" id="ARBA00022723"/>
    </source>
</evidence>
<dbReference type="EC" id="5.4.99.2" evidence="3"/>
<dbReference type="Pfam" id="PF01642">
    <property type="entry name" value="MM_CoA_mutase"/>
    <property type="match status" value="1"/>
</dbReference>
<dbReference type="PANTHER" id="PTHR48101">
    <property type="entry name" value="METHYLMALONYL-COA MUTASE, MITOCHONDRIAL-RELATED"/>
    <property type="match status" value="1"/>
</dbReference>
<sequence length="714" mass="78156">MTTENNKPSLEQWKELATKESKGRSPDELTWDTPEGIAVKPLYTAADTANLEHADTLPGFAPFVRGPKATMYAGRPWTIRQYAGFSTAEESNAFYRKNLAAGQQGASVAFDLATHRGYDSDHPRVTGDVGKAGVAIDSVEDMKILFDSIPLDTVSVSMTMNGAVLPVLAMYIVAAEEQGVSQDKLSGTIQNDILKEFMVRNTYIYPPEGSMRIIADIIGYTSANMPKYNSISISGYHIQEAGADAALELAYTLADGKEYIETALKTGLDIDQFAPRLSFFFGIGMNFYMEIAKLRAARLLWDRIVSAYNPKKPTSRMLRTHCQTSGWSLTEQDPYNNVVRTTIEAMAAVFGGTQSLHTNAFDEAIALPTEFSARIARNTQIIVQEETGITKVVDPWGGSYMMESLTQEIADKAWAIIEDIQTKGGMAKAIEQGEPKLRIEEAAARKQARIDRSEDVIVGVNKYILAEEDDIDVLEIDNSSVREQQIARLQKIRSSRDQSACDSALANLTKWAETGEGNGLDLAVKAARARATVGEISDAVEKIWGRYNASSKTVSGVYGSSYETDSDWQQMRQDIEAFEKEHGRRPRMLVAKMGQDGHDRGAKVIATAFADVGFDIDLSPLFSTPDEVAKQAVENDVHVIGVSSQAAGHKTLVPDLIAALKKQDATDVIVVVGGVIPRQDYDFLYKAGVKGIFGPGTKIPVSARKVLDEIRQAS</sequence>
<feature type="compositionally biased region" description="Basic and acidic residues" evidence="9">
    <location>
        <begin position="12"/>
        <end position="27"/>
    </location>
</feature>
<dbReference type="InterPro" id="IPR006159">
    <property type="entry name" value="Acid_CoA_mut_C"/>
</dbReference>
<dbReference type="FunFam" id="3.40.50.280:FF:000002">
    <property type="entry name" value="Methylmalonyl-CoA mutase, mitochondrial"/>
    <property type="match status" value="1"/>
</dbReference>
<dbReference type="NCBIfam" id="NF006944">
    <property type="entry name" value="PRK09426.1"/>
    <property type="match status" value="1"/>
</dbReference>
<dbReference type="InterPro" id="IPR016176">
    <property type="entry name" value="Cbl-dep_enz_cat"/>
</dbReference>
<evidence type="ECO:0000256" key="9">
    <source>
        <dbReference type="SAM" id="MobiDB-lite"/>
    </source>
</evidence>
<evidence type="ECO:0000313" key="11">
    <source>
        <dbReference type="EMBL" id="AUM10965.1"/>
    </source>
</evidence>
<dbReference type="GO" id="GO:0031419">
    <property type="term" value="F:cobalamin binding"/>
    <property type="evidence" value="ECO:0007669"/>
    <property type="project" value="UniProtKB-KW"/>
</dbReference>
<accession>A0A2K9LHI5</accession>
<dbReference type="Proteomes" id="UP000235116">
    <property type="component" value="Chromosome"/>
</dbReference>
<dbReference type="RefSeq" id="WP_101892311.1">
    <property type="nucleotide sequence ID" value="NZ_CP022684.1"/>
</dbReference>
<dbReference type="NCBIfam" id="TIGR00640">
    <property type="entry name" value="acid_CoA_mut_C"/>
    <property type="match status" value="1"/>
</dbReference>
<gene>
    <name evidence="11" type="ORF">Kalk_00255</name>
</gene>
<dbReference type="KEGG" id="kak:Kalk_00255"/>
<comment type="cofactor">
    <cofactor evidence="1">
        <name>adenosylcob(III)alamin</name>
        <dbReference type="ChEBI" id="CHEBI:18408"/>
    </cofactor>
</comment>
<keyword evidence="12" id="KW-1185">Reference proteome</keyword>
<evidence type="ECO:0000256" key="1">
    <source>
        <dbReference type="ARBA" id="ARBA00001922"/>
    </source>
</evidence>
<dbReference type="OrthoDB" id="9762378at2"/>
<feature type="domain" description="B12-binding" evidence="10">
    <location>
        <begin position="585"/>
        <end position="714"/>
    </location>
</feature>
<evidence type="ECO:0000256" key="6">
    <source>
        <dbReference type="ARBA" id="ARBA00023235"/>
    </source>
</evidence>
<evidence type="ECO:0000256" key="3">
    <source>
        <dbReference type="ARBA" id="ARBA00012398"/>
    </source>
</evidence>
<name>A0A2K9LHI5_9GAMM</name>
<dbReference type="CDD" id="cd03679">
    <property type="entry name" value="MM_CoA_mutase_alpha_like"/>
    <property type="match status" value="1"/>
</dbReference>